<organism evidence="2 3">
    <name type="scientific">Brevundimonas albigilva</name>
    <dbReference type="NCBI Taxonomy" id="1312364"/>
    <lineage>
        <taxon>Bacteria</taxon>
        <taxon>Pseudomonadati</taxon>
        <taxon>Pseudomonadota</taxon>
        <taxon>Alphaproteobacteria</taxon>
        <taxon>Caulobacterales</taxon>
        <taxon>Caulobacteraceae</taxon>
        <taxon>Brevundimonas</taxon>
    </lineage>
</organism>
<evidence type="ECO:0000313" key="3">
    <source>
        <dbReference type="Proteomes" id="UP001055429"/>
    </source>
</evidence>
<dbReference type="Proteomes" id="UP001055429">
    <property type="component" value="Chromosome"/>
</dbReference>
<accession>A0ABY4SRE1</accession>
<dbReference type="RefSeq" id="WP_250201928.1">
    <property type="nucleotide sequence ID" value="NZ_CP097649.1"/>
</dbReference>
<evidence type="ECO:0000313" key="2">
    <source>
        <dbReference type="EMBL" id="URI15250.1"/>
    </source>
</evidence>
<dbReference type="Pfam" id="PF18588">
    <property type="entry name" value="WcbI"/>
    <property type="match status" value="1"/>
</dbReference>
<dbReference type="Gene3D" id="3.40.50.12080">
    <property type="match status" value="1"/>
</dbReference>
<feature type="domain" description="Polysaccharide biosynthesis enzyme WcbI" evidence="1">
    <location>
        <begin position="15"/>
        <end position="214"/>
    </location>
</feature>
<dbReference type="EMBL" id="CP097649">
    <property type="protein sequence ID" value="URI15250.1"/>
    <property type="molecule type" value="Genomic_DNA"/>
</dbReference>
<proteinExistence type="predicted"/>
<dbReference type="InterPro" id="IPR041307">
    <property type="entry name" value="WcbI"/>
</dbReference>
<gene>
    <name evidence="2" type="ORF">M8231_15905</name>
</gene>
<reference evidence="2" key="1">
    <citation type="submission" date="2022-05" db="EMBL/GenBank/DDBJ databases">
        <title>Brevundimonas albigilva TT17 genome sequence.</title>
        <authorList>
            <person name="Lee K."/>
            <person name="Son H."/>
        </authorList>
    </citation>
    <scope>NUCLEOTIDE SEQUENCE</scope>
    <source>
        <strain evidence="2">TT17</strain>
    </source>
</reference>
<protein>
    <submittedName>
        <fullName evidence="2">WcbI family polysaccharide biosynthesis putative acetyltransferase</fullName>
    </submittedName>
</protein>
<evidence type="ECO:0000259" key="1">
    <source>
        <dbReference type="Pfam" id="PF18588"/>
    </source>
</evidence>
<name>A0ABY4SRE1_9CAUL</name>
<sequence>MSDFPPPPVRDGRRIFVLANCQTGGLTACLDLLLPRDTVTGLHWLYSEEGKANAAAAAADADIVVTSAPPDLRAQMAAEHGFDETKCVIIPSIHFAGFHPDLTIAYAGQTRINVLAGVPYQSAIGVWAWKRGLTARDARRLFTQRTMGALGYDRYWTKAVAESRADFAATTIPFTDYFLPLQASGRLFMHTFNHPHIAAIAQLARGVARRLGAAEADLRQPLEDMVPDALSLGPIWPVYPGVAEALGLQPSWLWKIGDVLYTLDDYLEAQFRALDAADGPVTCAMADTPQFRSILREIAA</sequence>
<keyword evidence="3" id="KW-1185">Reference proteome</keyword>